<dbReference type="GO" id="GO:0005886">
    <property type="term" value="C:plasma membrane"/>
    <property type="evidence" value="ECO:0007669"/>
    <property type="project" value="UniProtKB-SubCell"/>
</dbReference>
<feature type="transmembrane region" description="Helical" evidence="7">
    <location>
        <begin position="287"/>
        <end position="304"/>
    </location>
</feature>
<feature type="transmembrane region" description="Helical" evidence="7">
    <location>
        <begin position="59"/>
        <end position="81"/>
    </location>
</feature>
<feature type="transmembrane region" description="Helical" evidence="7">
    <location>
        <begin position="20"/>
        <end position="39"/>
    </location>
</feature>
<gene>
    <name evidence="9" type="ORF">BRYFOR_08257</name>
</gene>
<reference evidence="9" key="1">
    <citation type="submission" date="2009-07" db="EMBL/GenBank/DDBJ databases">
        <authorList>
            <person name="Weinstock G."/>
            <person name="Sodergren E."/>
            <person name="Clifton S."/>
            <person name="Fulton L."/>
            <person name="Fulton B."/>
            <person name="Courtney L."/>
            <person name="Fronick C."/>
            <person name="Harrison M."/>
            <person name="Strong C."/>
            <person name="Farmer C."/>
            <person name="Delahaunty K."/>
            <person name="Markovic C."/>
            <person name="Hall O."/>
            <person name="Minx P."/>
            <person name="Tomlinson C."/>
            <person name="Mitreva M."/>
            <person name="Nelson J."/>
            <person name="Hou S."/>
            <person name="Wollam A."/>
            <person name="Pepin K.H."/>
            <person name="Johnson M."/>
            <person name="Bhonagiri V."/>
            <person name="Nash W.E."/>
            <person name="Warren W."/>
            <person name="Chinwalla A."/>
            <person name="Mardis E.R."/>
            <person name="Wilson R.K."/>
        </authorList>
    </citation>
    <scope>NUCLEOTIDE SEQUENCE [LARGE SCALE GENOMIC DNA]</scope>
    <source>
        <strain evidence="9">DSM 14469</strain>
    </source>
</reference>
<feature type="domain" description="Acyltransferase 3" evidence="8">
    <location>
        <begin position="19"/>
        <end position="341"/>
    </location>
</feature>
<keyword evidence="10" id="KW-1185">Reference proteome</keyword>
<dbReference type="PANTHER" id="PTHR40074">
    <property type="entry name" value="O-ACETYLTRANSFERASE WECH"/>
    <property type="match status" value="1"/>
</dbReference>
<accession>C6LHY6</accession>
<feature type="transmembrane region" description="Helical" evidence="7">
    <location>
        <begin position="164"/>
        <end position="181"/>
    </location>
</feature>
<evidence type="ECO:0000313" key="10">
    <source>
        <dbReference type="Proteomes" id="UP000005561"/>
    </source>
</evidence>
<evidence type="ECO:0000256" key="7">
    <source>
        <dbReference type="SAM" id="Phobius"/>
    </source>
</evidence>
<dbReference type="GO" id="GO:0009246">
    <property type="term" value="P:enterobacterial common antigen biosynthetic process"/>
    <property type="evidence" value="ECO:0007669"/>
    <property type="project" value="TreeGrafter"/>
</dbReference>
<evidence type="ECO:0000259" key="8">
    <source>
        <dbReference type="Pfam" id="PF01757"/>
    </source>
</evidence>
<keyword evidence="5 7" id="KW-1133">Transmembrane helix</keyword>
<keyword evidence="6 7" id="KW-0472">Membrane</keyword>
<dbReference type="GO" id="GO:0016413">
    <property type="term" value="F:O-acetyltransferase activity"/>
    <property type="evidence" value="ECO:0007669"/>
    <property type="project" value="TreeGrafter"/>
</dbReference>
<evidence type="ECO:0000256" key="5">
    <source>
        <dbReference type="ARBA" id="ARBA00022989"/>
    </source>
</evidence>
<keyword evidence="4 7" id="KW-0812">Transmembrane</keyword>
<feature type="transmembrane region" description="Helical" evidence="7">
    <location>
        <begin position="93"/>
        <end position="112"/>
    </location>
</feature>
<dbReference type="eggNOG" id="COG3274">
    <property type="taxonomic scope" value="Bacteria"/>
</dbReference>
<dbReference type="InterPro" id="IPR002656">
    <property type="entry name" value="Acyl_transf_3_dom"/>
</dbReference>
<feature type="transmembrane region" description="Helical" evidence="7">
    <location>
        <begin position="219"/>
        <end position="239"/>
    </location>
</feature>
<comment type="similarity">
    <text evidence="2">Belongs to the acyltransferase 3 family.</text>
</comment>
<evidence type="ECO:0000256" key="4">
    <source>
        <dbReference type="ARBA" id="ARBA00022692"/>
    </source>
</evidence>
<dbReference type="AlphaFoldDB" id="C6LHY6"/>
<dbReference type="Proteomes" id="UP000005561">
    <property type="component" value="Unassembled WGS sequence"/>
</dbReference>
<organism evidence="9 10">
    <name type="scientific">Marvinbryantia formatexigens DSM 14469</name>
    <dbReference type="NCBI Taxonomy" id="478749"/>
    <lineage>
        <taxon>Bacteria</taxon>
        <taxon>Bacillati</taxon>
        <taxon>Bacillota</taxon>
        <taxon>Clostridia</taxon>
        <taxon>Lachnospirales</taxon>
        <taxon>Lachnospiraceae</taxon>
        <taxon>Marvinbryantia</taxon>
    </lineage>
</organism>
<comment type="caution">
    <text evidence="9">The sequence shown here is derived from an EMBL/GenBank/DDBJ whole genome shotgun (WGS) entry which is preliminary data.</text>
</comment>
<protein>
    <recommendedName>
        <fullName evidence="8">Acyltransferase 3 domain-containing protein</fullName>
    </recommendedName>
</protein>
<feature type="transmembrane region" description="Helical" evidence="7">
    <location>
        <begin position="132"/>
        <end position="152"/>
    </location>
</feature>
<feature type="transmembrane region" description="Helical" evidence="7">
    <location>
        <begin position="187"/>
        <end position="207"/>
    </location>
</feature>
<dbReference type="EMBL" id="ACCL02000016">
    <property type="protein sequence ID" value="EET59641.1"/>
    <property type="molecule type" value="Genomic_DNA"/>
</dbReference>
<keyword evidence="3" id="KW-1003">Cell membrane</keyword>
<name>C6LHY6_9FIRM</name>
<evidence type="ECO:0000256" key="1">
    <source>
        <dbReference type="ARBA" id="ARBA00004651"/>
    </source>
</evidence>
<dbReference type="Pfam" id="PF01757">
    <property type="entry name" value="Acyl_transf_3"/>
    <property type="match status" value="1"/>
</dbReference>
<evidence type="ECO:0000256" key="2">
    <source>
        <dbReference type="ARBA" id="ARBA00007400"/>
    </source>
</evidence>
<comment type="subcellular location">
    <subcellularLocation>
        <location evidence="1">Cell membrane</location>
        <topology evidence="1">Multi-pass membrane protein</topology>
    </subcellularLocation>
</comment>
<evidence type="ECO:0000256" key="6">
    <source>
        <dbReference type="ARBA" id="ARBA00023136"/>
    </source>
</evidence>
<evidence type="ECO:0000313" key="9">
    <source>
        <dbReference type="EMBL" id="EET59641.1"/>
    </source>
</evidence>
<evidence type="ECO:0000256" key="3">
    <source>
        <dbReference type="ARBA" id="ARBA00022475"/>
    </source>
</evidence>
<sequence length="370" mass="42727">MFFYDIRKKKCDMIRQERNYGLDLLRMVCMFLIVNLHVLSPGGAMARVQGNEGTYYACWFLETCAYCAVDCYGILSGYVGITSKHRPARLLELWLNVFFYSAGITLIYWITAPQLLMEDSLWKAIFPVSWGTYWYFSAYAGLFIVMPYLNKLVNALNEKERKRMALGMFLLFCVSTALPKVNQSDFLSLVGGYSFVWLVVLYLFGACIRTCSFRRWKKYQYLTAYLALTAFSWAFKIVVENHTRKIYGEPKFGRMFTGYTTPTIFLAAVCLFLIFENVKIRSGALRKVIMTASPLAFSVYIIHTHPMVWENLIKGISKKHAFDAWWAALLAVLGISICIYISCSMIDFIRKKIFDICGVRKITERICTLK</sequence>
<dbReference type="PANTHER" id="PTHR40074:SF2">
    <property type="entry name" value="O-ACETYLTRANSFERASE WECH"/>
    <property type="match status" value="1"/>
</dbReference>
<proteinExistence type="inferred from homology"/>
<dbReference type="STRING" id="168384.SAMN05660368_02561"/>
<feature type="transmembrane region" description="Helical" evidence="7">
    <location>
        <begin position="324"/>
        <end position="343"/>
    </location>
</feature>
<feature type="transmembrane region" description="Helical" evidence="7">
    <location>
        <begin position="259"/>
        <end position="275"/>
    </location>
</feature>